<dbReference type="InterPro" id="IPR004263">
    <property type="entry name" value="Exostosin"/>
</dbReference>
<dbReference type="GO" id="GO:0000139">
    <property type="term" value="C:Golgi membrane"/>
    <property type="evidence" value="ECO:0007669"/>
    <property type="project" value="UniProtKB-SubCell"/>
</dbReference>
<protein>
    <recommendedName>
        <fullName evidence="8">Exostosin GT47 domain-containing protein</fullName>
    </recommendedName>
</protein>
<proteinExistence type="inferred from homology"/>
<evidence type="ECO:0000256" key="2">
    <source>
        <dbReference type="ARBA" id="ARBA00010271"/>
    </source>
</evidence>
<evidence type="ECO:0000313" key="10">
    <source>
        <dbReference type="Proteomes" id="UP001085076"/>
    </source>
</evidence>
<evidence type="ECO:0000256" key="3">
    <source>
        <dbReference type="ARBA" id="ARBA00022676"/>
    </source>
</evidence>
<accession>A0A9D5CF95</accession>
<feature type="transmembrane region" description="Helical" evidence="7">
    <location>
        <begin position="20"/>
        <end position="39"/>
    </location>
</feature>
<keyword evidence="7" id="KW-0812">Transmembrane</keyword>
<evidence type="ECO:0000256" key="4">
    <source>
        <dbReference type="ARBA" id="ARBA00022968"/>
    </source>
</evidence>
<evidence type="ECO:0000256" key="5">
    <source>
        <dbReference type="ARBA" id="ARBA00023034"/>
    </source>
</evidence>
<evidence type="ECO:0000256" key="6">
    <source>
        <dbReference type="SAM" id="MobiDB-lite"/>
    </source>
</evidence>
<keyword evidence="7" id="KW-1133">Transmembrane helix</keyword>
<sequence>MGYFSTRVRKLGKTSIRKMVLVMGFMVFNVLVFQFLGPLSRGTLSPLFPADEILDPGKSSSLHGKTFNSVSIVNFSLLNDFRNSVNSSVVLKGPKKFEVLNMEDKFDNHNKERGDKLEGDDSAGDGTDEFSFEQKKIAQFDNGVSNDPGKLNLTSSLEQINKADEESLPGRHVSVRLVSDIKSQSDGKPGYNSSDAFMNAAFGENFETLARNETFPVITLLNGAISGENFTGSRIPSIKRKKNMGFPVGYPLGLPAVYISEMDRLLVMNHNGHHSMRPQWPTSHDQQLLAIRAQIESAPIIKNVRELYVPAFQNISVFKRSYELMVQTLKVYVYKEGKRPIFHQPLLNGIYASEGWFMKLMEENRHFVVKDPRKAHLFYMAFSSRLLQTNLYAPNSHNRTLMELCLKDYLDMIAAKFPFWNRTGGADHFLVACHDWAPYETTPSMVLAIRALCTSDVHSGFLLGKDVSLPQTYMWLAGNHLRDLGGRPANKRPILAFFAGKLHGMLRPILLQQWENKDPDMKIFGPMPPRNMSKMDYIQHMKTSKYCICPRGHEGNSPRIVESIFYECVPVLISDNYVPPFFEVLNWDAFSVIIPEKDVPRLKSTLVSIPEKKYLKLQLGVRKVQKHFLWHTKPVKYDLFHMTLHSIWYNRLYQIRA</sequence>
<evidence type="ECO:0000259" key="8">
    <source>
        <dbReference type="Pfam" id="PF03016"/>
    </source>
</evidence>
<dbReference type="InterPro" id="IPR040911">
    <property type="entry name" value="Exostosin_GT47"/>
</dbReference>
<reference evidence="9" key="1">
    <citation type="submission" date="2021-03" db="EMBL/GenBank/DDBJ databases">
        <authorList>
            <person name="Li Z."/>
            <person name="Yang C."/>
        </authorList>
    </citation>
    <scope>NUCLEOTIDE SEQUENCE</scope>
    <source>
        <strain evidence="9">Dzin_1.0</strain>
        <tissue evidence="9">Leaf</tissue>
    </source>
</reference>
<feature type="compositionally biased region" description="Basic and acidic residues" evidence="6">
    <location>
        <begin position="108"/>
        <end position="119"/>
    </location>
</feature>
<name>A0A9D5CF95_9LILI</name>
<reference evidence="9" key="2">
    <citation type="journal article" date="2022" name="Hortic Res">
        <title>The genome of Dioscorea zingiberensis sheds light on the biosynthesis, origin and evolution of the medicinally important diosgenin saponins.</title>
        <authorList>
            <person name="Li Y."/>
            <person name="Tan C."/>
            <person name="Li Z."/>
            <person name="Guo J."/>
            <person name="Li S."/>
            <person name="Chen X."/>
            <person name="Wang C."/>
            <person name="Dai X."/>
            <person name="Yang H."/>
            <person name="Song W."/>
            <person name="Hou L."/>
            <person name="Xu J."/>
            <person name="Tong Z."/>
            <person name="Xu A."/>
            <person name="Yuan X."/>
            <person name="Wang W."/>
            <person name="Yang Q."/>
            <person name="Chen L."/>
            <person name="Sun Z."/>
            <person name="Wang K."/>
            <person name="Pan B."/>
            <person name="Chen J."/>
            <person name="Bao Y."/>
            <person name="Liu F."/>
            <person name="Qi X."/>
            <person name="Gang D.R."/>
            <person name="Wen J."/>
            <person name="Li J."/>
        </authorList>
    </citation>
    <scope>NUCLEOTIDE SEQUENCE</scope>
    <source>
        <strain evidence="9">Dzin_1.0</strain>
    </source>
</reference>
<keyword evidence="3" id="KW-0328">Glycosyltransferase</keyword>
<dbReference type="AlphaFoldDB" id="A0A9D5CF95"/>
<keyword evidence="4" id="KW-0735">Signal-anchor</keyword>
<organism evidence="9 10">
    <name type="scientific">Dioscorea zingiberensis</name>
    <dbReference type="NCBI Taxonomy" id="325984"/>
    <lineage>
        <taxon>Eukaryota</taxon>
        <taxon>Viridiplantae</taxon>
        <taxon>Streptophyta</taxon>
        <taxon>Embryophyta</taxon>
        <taxon>Tracheophyta</taxon>
        <taxon>Spermatophyta</taxon>
        <taxon>Magnoliopsida</taxon>
        <taxon>Liliopsida</taxon>
        <taxon>Dioscoreales</taxon>
        <taxon>Dioscoreaceae</taxon>
        <taxon>Dioscorea</taxon>
    </lineage>
</organism>
<keyword evidence="5" id="KW-0333">Golgi apparatus</keyword>
<keyword evidence="7" id="KW-0472">Membrane</keyword>
<comment type="caution">
    <text evidence="9">The sequence shown here is derived from an EMBL/GenBank/DDBJ whole genome shotgun (WGS) entry which is preliminary data.</text>
</comment>
<evidence type="ECO:0000256" key="1">
    <source>
        <dbReference type="ARBA" id="ARBA00004323"/>
    </source>
</evidence>
<comment type="similarity">
    <text evidence="2">Belongs to the glycosyltransferase 47 family.</text>
</comment>
<dbReference type="PANTHER" id="PTHR11062">
    <property type="entry name" value="EXOSTOSIN HEPARAN SULFATE GLYCOSYLTRANSFERASE -RELATED"/>
    <property type="match status" value="1"/>
</dbReference>
<evidence type="ECO:0000313" key="9">
    <source>
        <dbReference type="EMBL" id="KAJ0971789.1"/>
    </source>
</evidence>
<gene>
    <name evidence="9" type="ORF">J5N97_019748</name>
</gene>
<evidence type="ECO:0000256" key="7">
    <source>
        <dbReference type="SAM" id="Phobius"/>
    </source>
</evidence>
<dbReference type="EMBL" id="JAGGNH010000005">
    <property type="protein sequence ID" value="KAJ0971789.1"/>
    <property type="molecule type" value="Genomic_DNA"/>
</dbReference>
<feature type="domain" description="Exostosin GT47" evidence="8">
    <location>
        <begin position="327"/>
        <end position="608"/>
    </location>
</feature>
<dbReference type="GO" id="GO:0016757">
    <property type="term" value="F:glycosyltransferase activity"/>
    <property type="evidence" value="ECO:0007669"/>
    <property type="project" value="UniProtKB-KW"/>
</dbReference>
<feature type="region of interest" description="Disordered" evidence="6">
    <location>
        <begin position="108"/>
        <end position="128"/>
    </location>
</feature>
<dbReference type="Proteomes" id="UP001085076">
    <property type="component" value="Miscellaneous, Linkage group lg05"/>
</dbReference>
<dbReference type="OrthoDB" id="1924787at2759"/>
<comment type="subcellular location">
    <subcellularLocation>
        <location evidence="1">Golgi apparatus membrane</location>
        <topology evidence="1">Single-pass type II membrane protein</topology>
    </subcellularLocation>
</comment>
<keyword evidence="3" id="KW-0808">Transferase</keyword>
<dbReference type="Pfam" id="PF03016">
    <property type="entry name" value="Exostosin_GT47"/>
    <property type="match status" value="1"/>
</dbReference>
<keyword evidence="10" id="KW-1185">Reference proteome</keyword>
<dbReference type="PANTHER" id="PTHR11062:SF210">
    <property type="entry name" value="EXOSTOSIN FAMILY PROTEIN"/>
    <property type="match status" value="1"/>
</dbReference>